<dbReference type="Proteomes" id="UP000295673">
    <property type="component" value="Unassembled WGS sequence"/>
</dbReference>
<dbReference type="PANTHER" id="PTHR30576">
    <property type="entry name" value="COLANIC BIOSYNTHESIS UDP-GLUCOSE LIPID CARRIER TRANSFERASE"/>
    <property type="match status" value="1"/>
</dbReference>
<dbReference type="AlphaFoldDB" id="A0A4R1N1D4"/>
<keyword evidence="2" id="KW-0270">Exopolysaccharide synthesis</keyword>
<feature type="transmembrane region" description="Helical" evidence="3">
    <location>
        <begin position="12"/>
        <end position="33"/>
    </location>
</feature>
<dbReference type="PANTHER" id="PTHR30576:SF20">
    <property type="entry name" value="QUINOVOSAMINEPHOSPHOTRANSFERAE-RELATED"/>
    <property type="match status" value="1"/>
</dbReference>
<name>A0A4R1N1D4_9RHOB</name>
<dbReference type="GO" id="GO:0016780">
    <property type="term" value="F:phosphotransferase activity, for other substituted phosphate groups"/>
    <property type="evidence" value="ECO:0007669"/>
    <property type="project" value="TreeGrafter"/>
</dbReference>
<keyword evidence="3" id="KW-0812">Transmembrane</keyword>
<dbReference type="Pfam" id="PF02397">
    <property type="entry name" value="Bac_transf"/>
    <property type="match status" value="1"/>
</dbReference>
<comment type="similarity">
    <text evidence="1">Belongs to the bacterial sugar transferase family.</text>
</comment>
<evidence type="ECO:0000256" key="2">
    <source>
        <dbReference type="ARBA" id="ARBA00023169"/>
    </source>
</evidence>
<sequence>MTPFKRLIDILSALVLGTVLLPLILWVALLILLREGRPIFFVSERMKTPDKAFGLVKFRTMHQGSNDGMATGGDKTSRVTATGAMLRAKRLDELPQLWNLLLGHVSLVGPRPPLRRYVERFPEIYSEVLKARPGITGLASLVYHKHEALLLSRCKTPEETDRIYARACVPRKAALDVIYRDNHNVCWDFSIMFQTVFGRR</sequence>
<evidence type="ECO:0000259" key="4">
    <source>
        <dbReference type="Pfam" id="PF02397"/>
    </source>
</evidence>
<dbReference type="EMBL" id="SMGR01000004">
    <property type="protein sequence ID" value="TCK99847.1"/>
    <property type="molecule type" value="Genomic_DNA"/>
</dbReference>
<accession>A0A4R1N1D4</accession>
<evidence type="ECO:0000256" key="1">
    <source>
        <dbReference type="ARBA" id="ARBA00006464"/>
    </source>
</evidence>
<protein>
    <submittedName>
        <fullName evidence="5">Lipopolysaccharide/colanic/teichoic acid biosynthesis glycosyltransferase</fullName>
    </submittedName>
</protein>
<evidence type="ECO:0000313" key="5">
    <source>
        <dbReference type="EMBL" id="TCK99847.1"/>
    </source>
</evidence>
<gene>
    <name evidence="5" type="ORF">BXY66_3551</name>
</gene>
<proteinExistence type="inferred from homology"/>
<dbReference type="InterPro" id="IPR003362">
    <property type="entry name" value="Bact_transf"/>
</dbReference>
<keyword evidence="5" id="KW-0808">Transferase</keyword>
<organism evidence="5 6">
    <name type="scientific">Shimia isoporae</name>
    <dbReference type="NCBI Taxonomy" id="647720"/>
    <lineage>
        <taxon>Bacteria</taxon>
        <taxon>Pseudomonadati</taxon>
        <taxon>Pseudomonadota</taxon>
        <taxon>Alphaproteobacteria</taxon>
        <taxon>Rhodobacterales</taxon>
        <taxon>Roseobacteraceae</taxon>
    </lineage>
</organism>
<evidence type="ECO:0000256" key="3">
    <source>
        <dbReference type="SAM" id="Phobius"/>
    </source>
</evidence>
<feature type="domain" description="Bacterial sugar transferase" evidence="4">
    <location>
        <begin position="5"/>
        <end position="197"/>
    </location>
</feature>
<keyword evidence="3" id="KW-1133">Transmembrane helix</keyword>
<keyword evidence="6" id="KW-1185">Reference proteome</keyword>
<comment type="caution">
    <text evidence="5">The sequence shown here is derived from an EMBL/GenBank/DDBJ whole genome shotgun (WGS) entry which is preliminary data.</text>
</comment>
<keyword evidence="3" id="KW-0472">Membrane</keyword>
<evidence type="ECO:0000313" key="6">
    <source>
        <dbReference type="Proteomes" id="UP000295673"/>
    </source>
</evidence>
<dbReference type="RefSeq" id="WP_132861680.1">
    <property type="nucleotide sequence ID" value="NZ_SMGR01000004.1"/>
</dbReference>
<dbReference type="GO" id="GO:0000271">
    <property type="term" value="P:polysaccharide biosynthetic process"/>
    <property type="evidence" value="ECO:0007669"/>
    <property type="project" value="UniProtKB-KW"/>
</dbReference>
<reference evidence="5 6" key="1">
    <citation type="submission" date="2019-03" db="EMBL/GenBank/DDBJ databases">
        <title>Genomic Encyclopedia of Archaeal and Bacterial Type Strains, Phase II (KMG-II): from individual species to whole genera.</title>
        <authorList>
            <person name="Goeker M."/>
        </authorList>
    </citation>
    <scope>NUCLEOTIDE SEQUENCE [LARGE SCALE GENOMIC DNA]</scope>
    <source>
        <strain evidence="5 6">DSM 26433</strain>
    </source>
</reference>
<dbReference type="OrthoDB" id="9808602at2"/>